<evidence type="ECO:0000256" key="1">
    <source>
        <dbReference type="SAM" id="MobiDB-lite"/>
    </source>
</evidence>
<proteinExistence type="predicted"/>
<organism evidence="2 3">
    <name type="scientific">Artemisia annua</name>
    <name type="common">Sweet wormwood</name>
    <dbReference type="NCBI Taxonomy" id="35608"/>
    <lineage>
        <taxon>Eukaryota</taxon>
        <taxon>Viridiplantae</taxon>
        <taxon>Streptophyta</taxon>
        <taxon>Embryophyta</taxon>
        <taxon>Tracheophyta</taxon>
        <taxon>Spermatophyta</taxon>
        <taxon>Magnoliopsida</taxon>
        <taxon>eudicotyledons</taxon>
        <taxon>Gunneridae</taxon>
        <taxon>Pentapetalae</taxon>
        <taxon>asterids</taxon>
        <taxon>campanulids</taxon>
        <taxon>Asterales</taxon>
        <taxon>Asteraceae</taxon>
        <taxon>Asteroideae</taxon>
        <taxon>Anthemideae</taxon>
        <taxon>Artemisiinae</taxon>
        <taxon>Artemisia</taxon>
    </lineage>
</organism>
<dbReference type="OrthoDB" id="1749738at2759"/>
<feature type="region of interest" description="Disordered" evidence="1">
    <location>
        <begin position="26"/>
        <end position="154"/>
    </location>
</feature>
<gene>
    <name evidence="2" type="ORF">CTI12_AA194880</name>
</gene>
<dbReference type="AlphaFoldDB" id="A0A2U1MP80"/>
<sequence>MDYGGILGDLEAIQALNVLTTPFCKPSPEIAKTKGTDEISPVISQESTPERTTYKQNRKKTVAKKKPTGGNDANVNEEKDKEAAKKQKKATPSRKRKETESPSAKTRSVAKKKRLEEEEARENKKKKKQIIPIVEKEKKVVKRKRAENEKKEIEKDKKVVKRKVKNRLENDEDFVVKKQMDKKKGKGKMEEQEDEDESRGKFFKSLRTKTTVKPFYDAIHSLKPERKERVREMGFGTLLGFPYNKFPSKLPYFILKHLDVDKMELKLPNGRVIEITPSKIREVLGIPMGPMSFYAEKKVEK</sequence>
<feature type="compositionally biased region" description="Basic residues" evidence="1">
    <location>
        <begin position="56"/>
        <end position="67"/>
    </location>
</feature>
<keyword evidence="3" id="KW-1185">Reference proteome</keyword>
<dbReference type="Proteomes" id="UP000245207">
    <property type="component" value="Unassembled WGS sequence"/>
</dbReference>
<evidence type="ECO:0000313" key="3">
    <source>
        <dbReference type="Proteomes" id="UP000245207"/>
    </source>
</evidence>
<reference evidence="2 3" key="1">
    <citation type="journal article" date="2018" name="Mol. Plant">
        <title>The genome of Artemisia annua provides insight into the evolution of Asteraceae family and artemisinin biosynthesis.</title>
        <authorList>
            <person name="Shen Q."/>
            <person name="Zhang L."/>
            <person name="Liao Z."/>
            <person name="Wang S."/>
            <person name="Yan T."/>
            <person name="Shi P."/>
            <person name="Liu M."/>
            <person name="Fu X."/>
            <person name="Pan Q."/>
            <person name="Wang Y."/>
            <person name="Lv Z."/>
            <person name="Lu X."/>
            <person name="Zhang F."/>
            <person name="Jiang W."/>
            <person name="Ma Y."/>
            <person name="Chen M."/>
            <person name="Hao X."/>
            <person name="Li L."/>
            <person name="Tang Y."/>
            <person name="Lv G."/>
            <person name="Zhou Y."/>
            <person name="Sun X."/>
            <person name="Brodelius P.E."/>
            <person name="Rose J.K.C."/>
            <person name="Tang K."/>
        </authorList>
    </citation>
    <scope>NUCLEOTIDE SEQUENCE [LARGE SCALE GENOMIC DNA]</scope>
    <source>
        <strain evidence="3">cv. Huhao1</strain>
        <tissue evidence="2">Leaf</tissue>
    </source>
</reference>
<feature type="compositionally biased region" description="Basic and acidic residues" evidence="1">
    <location>
        <begin position="76"/>
        <end position="85"/>
    </location>
</feature>
<accession>A0A2U1MP80</accession>
<evidence type="ECO:0000313" key="2">
    <source>
        <dbReference type="EMBL" id="PWA63073.1"/>
    </source>
</evidence>
<protein>
    <submittedName>
        <fullName evidence="2">Uncharacterized protein</fullName>
    </submittedName>
</protein>
<dbReference type="EMBL" id="PKPP01004719">
    <property type="protein sequence ID" value="PWA63073.1"/>
    <property type="molecule type" value="Genomic_DNA"/>
</dbReference>
<feature type="compositionally biased region" description="Basic residues" evidence="1">
    <location>
        <begin position="86"/>
        <end position="96"/>
    </location>
</feature>
<comment type="caution">
    <text evidence="2">The sequence shown here is derived from an EMBL/GenBank/DDBJ whole genome shotgun (WGS) entry which is preliminary data.</text>
</comment>
<name>A0A2U1MP80_ARTAN</name>
<feature type="region of interest" description="Disordered" evidence="1">
    <location>
        <begin position="171"/>
        <end position="200"/>
    </location>
</feature>